<protein>
    <submittedName>
        <fullName evidence="2">DUF255 domain-containing protein</fullName>
    </submittedName>
</protein>
<proteinExistence type="predicted"/>
<gene>
    <name evidence="2" type="ORF">EYS09_03405</name>
</gene>
<comment type="caution">
    <text evidence="2">The sequence shown here is derived from an EMBL/GenBank/DDBJ whole genome shotgun (WGS) entry which is preliminary data.</text>
</comment>
<keyword evidence="3" id="KW-1185">Reference proteome</keyword>
<sequence>MPNHLAHETSPYLLQHADNPVDWWPWSTAAFEEARRGGVPVLFSGGAQGLPVVSIAEHNQVALNWRGSKKFLNGHAR</sequence>
<name>A0A4Q9I093_STRKA</name>
<evidence type="ECO:0000313" key="2">
    <source>
        <dbReference type="EMBL" id="TBO61033.1"/>
    </source>
</evidence>
<dbReference type="InterPro" id="IPR024705">
    <property type="entry name" value="Ssp411"/>
</dbReference>
<dbReference type="AlphaFoldDB" id="A0A4Q9I093"/>
<dbReference type="Gene3D" id="3.40.30.10">
    <property type="entry name" value="Glutaredoxin"/>
    <property type="match status" value="1"/>
</dbReference>
<dbReference type="EMBL" id="SIXH01000017">
    <property type="protein sequence ID" value="TBO61033.1"/>
    <property type="molecule type" value="Genomic_DNA"/>
</dbReference>
<dbReference type="PANTHER" id="PTHR42899:SF1">
    <property type="entry name" value="SPERMATOGENESIS-ASSOCIATED PROTEIN 20"/>
    <property type="match status" value="1"/>
</dbReference>
<dbReference type="PANTHER" id="PTHR42899">
    <property type="entry name" value="SPERMATOGENESIS-ASSOCIATED PROTEIN 20"/>
    <property type="match status" value="1"/>
</dbReference>
<accession>A0A4Q9I093</accession>
<evidence type="ECO:0000259" key="1">
    <source>
        <dbReference type="Pfam" id="PF03190"/>
    </source>
</evidence>
<evidence type="ECO:0000313" key="3">
    <source>
        <dbReference type="Proteomes" id="UP000292452"/>
    </source>
</evidence>
<organism evidence="2 3">
    <name type="scientific">Streptomyces kasugaensis</name>
    <dbReference type="NCBI Taxonomy" id="1946"/>
    <lineage>
        <taxon>Bacteria</taxon>
        <taxon>Bacillati</taxon>
        <taxon>Actinomycetota</taxon>
        <taxon>Actinomycetes</taxon>
        <taxon>Kitasatosporales</taxon>
        <taxon>Streptomycetaceae</taxon>
        <taxon>Streptomyces</taxon>
    </lineage>
</organism>
<feature type="domain" description="Spermatogenesis-associated protein 20-like TRX" evidence="1">
    <location>
        <begin position="3"/>
        <end position="47"/>
    </location>
</feature>
<dbReference type="InterPro" id="IPR004879">
    <property type="entry name" value="Ssp411-like_TRX"/>
</dbReference>
<dbReference type="Proteomes" id="UP000292452">
    <property type="component" value="Unassembled WGS sequence"/>
</dbReference>
<dbReference type="Pfam" id="PF03190">
    <property type="entry name" value="Thioredox_DsbH"/>
    <property type="match status" value="1"/>
</dbReference>
<reference evidence="2 3" key="1">
    <citation type="submission" date="2019-02" db="EMBL/GenBank/DDBJ databases">
        <title>Draft Genome Sequence of Streptomyces sp. AM-2504, identified by 16S rRNA comparative analysis as a Streptomyces Kasugaensis strain.</title>
        <authorList>
            <person name="Napolioni V."/>
            <person name="Giuliodori A.M."/>
            <person name="Spurio R."/>
            <person name="Fabbretti A."/>
        </authorList>
    </citation>
    <scope>NUCLEOTIDE SEQUENCE [LARGE SCALE GENOMIC DNA]</scope>
    <source>
        <strain evidence="2 3">AM-2504</strain>
    </source>
</reference>